<dbReference type="InterPro" id="IPR009057">
    <property type="entry name" value="Homeodomain-like_sf"/>
</dbReference>
<keyword evidence="6" id="KW-1185">Reference proteome</keyword>
<keyword evidence="2" id="KW-0238">DNA-binding</keyword>
<dbReference type="SUPFAM" id="SSF51215">
    <property type="entry name" value="Regulatory protein AraC"/>
    <property type="match status" value="1"/>
</dbReference>
<dbReference type="PANTHER" id="PTHR43280:SF32">
    <property type="entry name" value="TRANSCRIPTIONAL REGULATORY PROTEIN"/>
    <property type="match status" value="1"/>
</dbReference>
<dbReference type="InterPro" id="IPR037923">
    <property type="entry name" value="HTH-like"/>
</dbReference>
<gene>
    <name evidence="5" type="ORF">OK344_09685</name>
</gene>
<dbReference type="Gene3D" id="1.10.10.60">
    <property type="entry name" value="Homeodomain-like"/>
    <property type="match status" value="1"/>
</dbReference>
<dbReference type="Gene3D" id="2.60.120.10">
    <property type="entry name" value="Jelly Rolls"/>
    <property type="match status" value="1"/>
</dbReference>
<evidence type="ECO:0000256" key="1">
    <source>
        <dbReference type="ARBA" id="ARBA00023015"/>
    </source>
</evidence>
<dbReference type="PROSITE" id="PS01124">
    <property type="entry name" value="HTH_ARAC_FAMILY_2"/>
    <property type="match status" value="1"/>
</dbReference>
<evidence type="ECO:0000256" key="2">
    <source>
        <dbReference type="ARBA" id="ARBA00023125"/>
    </source>
</evidence>
<dbReference type="Pfam" id="PF02311">
    <property type="entry name" value="AraC_binding"/>
    <property type="match status" value="1"/>
</dbReference>
<keyword evidence="1" id="KW-0805">Transcription regulation</keyword>
<dbReference type="InterPro" id="IPR018060">
    <property type="entry name" value="HTH_AraC"/>
</dbReference>
<dbReference type="EMBL" id="JAPCHZ010000005">
    <property type="protein sequence ID" value="MCW4452480.1"/>
    <property type="molecule type" value="Genomic_DNA"/>
</dbReference>
<name>A0ABT3JPT5_9FLAO</name>
<evidence type="ECO:0000313" key="6">
    <source>
        <dbReference type="Proteomes" id="UP001209107"/>
    </source>
</evidence>
<dbReference type="RefSeq" id="WP_265144604.1">
    <property type="nucleotide sequence ID" value="NZ_JAPCHZ010000005.1"/>
</dbReference>
<dbReference type="InterPro" id="IPR003313">
    <property type="entry name" value="AraC-bd"/>
</dbReference>
<sequence length="294" mass="34049">MKNTSPPRKYSIKNIKKTPQHVVDFNFYSFEQFLKDAEHLTKSHRHDFYTFVLTVDGVGSHIIDFEEYEIKPRRLFFINYDQIHSWKLDGPIHGKIILFSKSFYNLIYTGNSDIRSDTALENLPTYVDIEEEDFSSWLSVCGHIEHEFKKSEKFSEEVTCLLLKTCVLKMERIAENSNPASSRTDHKSMLVDAFKKLVNVNFRELKTTSDYAHELSITANYLNSLVKESLGKPAGTVIRNRVILEAKRLLSHSDLSVRQISLELGFTDNSHFGKYFKKSTGLTPDTYRKNSINN</sequence>
<evidence type="ECO:0000313" key="5">
    <source>
        <dbReference type="EMBL" id="MCW4452480.1"/>
    </source>
</evidence>
<dbReference type="SUPFAM" id="SSF46689">
    <property type="entry name" value="Homeodomain-like"/>
    <property type="match status" value="1"/>
</dbReference>
<dbReference type="Proteomes" id="UP001209107">
    <property type="component" value="Unassembled WGS sequence"/>
</dbReference>
<accession>A0ABT3JPT5</accession>
<keyword evidence="3" id="KW-0804">Transcription</keyword>
<evidence type="ECO:0000256" key="3">
    <source>
        <dbReference type="ARBA" id="ARBA00023163"/>
    </source>
</evidence>
<dbReference type="InterPro" id="IPR020449">
    <property type="entry name" value="Tscrpt_reg_AraC-type_HTH"/>
</dbReference>
<dbReference type="SMART" id="SM00342">
    <property type="entry name" value="HTH_ARAC"/>
    <property type="match status" value="1"/>
</dbReference>
<protein>
    <submittedName>
        <fullName evidence="5">AraC family transcriptional regulator</fullName>
    </submittedName>
</protein>
<dbReference type="Pfam" id="PF12833">
    <property type="entry name" value="HTH_18"/>
    <property type="match status" value="1"/>
</dbReference>
<dbReference type="PRINTS" id="PR00032">
    <property type="entry name" value="HTHARAC"/>
</dbReference>
<comment type="caution">
    <text evidence="5">The sequence shown here is derived from an EMBL/GenBank/DDBJ whole genome shotgun (WGS) entry which is preliminary data.</text>
</comment>
<dbReference type="PANTHER" id="PTHR43280">
    <property type="entry name" value="ARAC-FAMILY TRANSCRIPTIONAL REGULATOR"/>
    <property type="match status" value="1"/>
</dbReference>
<proteinExistence type="predicted"/>
<feature type="domain" description="HTH araC/xylS-type" evidence="4">
    <location>
        <begin position="192"/>
        <end position="290"/>
    </location>
</feature>
<organism evidence="5 6">
    <name type="scientific">Kaistella yananensis</name>
    <dbReference type="NCBI Taxonomy" id="2989820"/>
    <lineage>
        <taxon>Bacteria</taxon>
        <taxon>Pseudomonadati</taxon>
        <taxon>Bacteroidota</taxon>
        <taxon>Flavobacteriia</taxon>
        <taxon>Flavobacteriales</taxon>
        <taxon>Weeksellaceae</taxon>
        <taxon>Chryseobacterium group</taxon>
        <taxon>Kaistella</taxon>
    </lineage>
</organism>
<dbReference type="InterPro" id="IPR014710">
    <property type="entry name" value="RmlC-like_jellyroll"/>
</dbReference>
<reference evidence="5 6" key="1">
    <citation type="submission" date="2022-10" db="EMBL/GenBank/DDBJ databases">
        <title>Kaistella sp. BT-6-1-3.</title>
        <authorList>
            <person name="Ai J."/>
            <person name="Deng Z."/>
        </authorList>
    </citation>
    <scope>NUCLEOTIDE SEQUENCE [LARGE SCALE GENOMIC DNA]</scope>
    <source>
        <strain evidence="5 6">BT6-1-3</strain>
    </source>
</reference>
<evidence type="ECO:0000259" key="4">
    <source>
        <dbReference type="PROSITE" id="PS01124"/>
    </source>
</evidence>